<evidence type="ECO:0000313" key="4">
    <source>
        <dbReference type="Proteomes" id="UP000830167"/>
    </source>
</evidence>
<organism evidence="3 4">
    <name type="scientific">Fodinisporobacter ferrooxydans</name>
    <dbReference type="NCBI Taxonomy" id="2901836"/>
    <lineage>
        <taxon>Bacteria</taxon>
        <taxon>Bacillati</taxon>
        <taxon>Bacillota</taxon>
        <taxon>Bacilli</taxon>
        <taxon>Bacillales</taxon>
        <taxon>Alicyclobacillaceae</taxon>
        <taxon>Fodinisporobacter</taxon>
    </lineage>
</organism>
<keyword evidence="2" id="KW-1133">Transmembrane helix</keyword>
<feature type="transmembrane region" description="Helical" evidence="2">
    <location>
        <begin position="6"/>
        <end position="26"/>
    </location>
</feature>
<feature type="compositionally biased region" description="Basic and acidic residues" evidence="1">
    <location>
        <begin position="107"/>
        <end position="124"/>
    </location>
</feature>
<evidence type="ECO:0000256" key="1">
    <source>
        <dbReference type="SAM" id="MobiDB-lite"/>
    </source>
</evidence>
<keyword evidence="2" id="KW-0472">Membrane</keyword>
<accession>A0ABY4CTL8</accession>
<feature type="region of interest" description="Disordered" evidence="1">
    <location>
        <begin position="34"/>
        <end position="142"/>
    </location>
</feature>
<evidence type="ECO:0000256" key="2">
    <source>
        <dbReference type="SAM" id="Phobius"/>
    </source>
</evidence>
<name>A0ABY4CTL8_9BACL</name>
<protein>
    <submittedName>
        <fullName evidence="3">Uncharacterized protein</fullName>
    </submittedName>
</protein>
<dbReference type="EMBL" id="CP089291">
    <property type="protein sequence ID" value="UOF92601.1"/>
    <property type="molecule type" value="Genomic_DNA"/>
</dbReference>
<reference evidence="3" key="1">
    <citation type="submission" date="2021-12" db="EMBL/GenBank/DDBJ databases">
        <title>Alicyclobacillaceae gen. nov., sp. nov., isolated from chalcocite enrichment system.</title>
        <authorList>
            <person name="Jiang Z."/>
        </authorList>
    </citation>
    <scope>NUCLEOTIDE SEQUENCE</scope>
    <source>
        <strain evidence="3">MYW30-H2</strain>
    </source>
</reference>
<gene>
    <name evidence="3" type="ORF">LSG31_10825</name>
</gene>
<keyword evidence="4" id="KW-1185">Reference proteome</keyword>
<dbReference type="RefSeq" id="WP_347439269.1">
    <property type="nucleotide sequence ID" value="NZ_CP089291.1"/>
</dbReference>
<proteinExistence type="predicted"/>
<keyword evidence="2" id="KW-0812">Transmembrane</keyword>
<dbReference type="Proteomes" id="UP000830167">
    <property type="component" value="Chromosome"/>
</dbReference>
<evidence type="ECO:0000313" key="3">
    <source>
        <dbReference type="EMBL" id="UOF92601.1"/>
    </source>
</evidence>
<sequence length="142" mass="15652">MATVIVGGVVLVILLIVLITINIRAAQKNYVPQHAKTKKDETQPVLQDASVLAAENPMQQQGEPAPHRNVPSVSGNLSEPNVPEKNSRRGSLPETSDLQYRAALRNFADKGEQSKNEEAPKRGQSDLAYRNALRNMQRKNSE</sequence>